<evidence type="ECO:0000313" key="1">
    <source>
        <dbReference type="EMBL" id="TCK60527.1"/>
    </source>
</evidence>
<dbReference type="EMBL" id="SMGG01000004">
    <property type="protein sequence ID" value="TCK60527.1"/>
    <property type="molecule type" value="Genomic_DNA"/>
</dbReference>
<dbReference type="RefSeq" id="WP_132873302.1">
    <property type="nucleotide sequence ID" value="NZ_JAJUHT010000012.1"/>
</dbReference>
<proteinExistence type="predicted"/>
<reference evidence="1 2" key="1">
    <citation type="submission" date="2019-03" db="EMBL/GenBank/DDBJ databases">
        <title>Genomic Encyclopedia of Type Strains, Phase IV (KMG-IV): sequencing the most valuable type-strain genomes for metagenomic binning, comparative biology and taxonomic classification.</title>
        <authorList>
            <person name="Goeker M."/>
        </authorList>
    </citation>
    <scope>NUCLEOTIDE SEQUENCE [LARGE SCALE GENOMIC DNA]</scope>
    <source>
        <strain evidence="1 2">DSM 24984</strain>
    </source>
</reference>
<comment type="caution">
    <text evidence="1">The sequence shown here is derived from an EMBL/GenBank/DDBJ whole genome shotgun (WGS) entry which is preliminary data.</text>
</comment>
<dbReference type="InterPro" id="IPR025529">
    <property type="entry name" value="DUF4416"/>
</dbReference>
<organism evidence="1 2">
    <name type="scientific">Seleniivibrio woodruffii</name>
    <dbReference type="NCBI Taxonomy" id="1078050"/>
    <lineage>
        <taxon>Bacteria</taxon>
        <taxon>Pseudomonadati</taxon>
        <taxon>Deferribacterota</taxon>
        <taxon>Deferribacteres</taxon>
        <taxon>Deferribacterales</taxon>
        <taxon>Geovibrionaceae</taxon>
        <taxon>Seleniivibrio</taxon>
    </lineage>
</organism>
<evidence type="ECO:0000313" key="2">
    <source>
        <dbReference type="Proteomes" id="UP000294614"/>
    </source>
</evidence>
<dbReference type="Pfam" id="PF14385">
    <property type="entry name" value="DUF4416"/>
    <property type="match status" value="1"/>
</dbReference>
<keyword evidence="2" id="KW-1185">Reference proteome</keyword>
<dbReference type="Proteomes" id="UP000294614">
    <property type="component" value="Unassembled WGS sequence"/>
</dbReference>
<dbReference type="OrthoDB" id="9788989at2"/>
<gene>
    <name evidence="1" type="ORF">C8D98_1403</name>
</gene>
<protein>
    <submittedName>
        <fullName evidence="1">Uncharacterized protein DUF4416</fullName>
    </submittedName>
</protein>
<dbReference type="AlphaFoldDB" id="A0A4R1K942"/>
<accession>A0A4R1K942</accession>
<sequence length="196" mass="22699">MVTGGGFRQTGKVIYFNAILYNKDYVKNPDETALPIFGEPIVKSAEFDFSHTSYYEPEMGANLAKYFALYELVEHPDNLPDYKIHAVNIEDRAAVNGKRVINIDPGYVAMEKVVAASTKNFTHRIYLRDNIYGDLQLYRRKGKYIPLEWTFQDYQFDSVLGFFEKARKILEERVGMPSTCGIIQEKVQPDRRFNED</sequence>
<name>A0A4R1K942_9BACT</name>